<dbReference type="AlphaFoldDB" id="A0A3S0Y4F5"/>
<dbReference type="STRING" id="211165.GCA_000317285_03186"/>
<evidence type="ECO:0008006" key="3">
    <source>
        <dbReference type="Google" id="ProtNLM"/>
    </source>
</evidence>
<protein>
    <recommendedName>
        <fullName evidence="3">DUF2993 domain-containing protein</fullName>
    </recommendedName>
</protein>
<dbReference type="EMBL" id="RSCJ01000003">
    <property type="protein sequence ID" value="RUR85030.1"/>
    <property type="molecule type" value="Genomic_DNA"/>
</dbReference>
<dbReference type="Proteomes" id="UP000268857">
    <property type="component" value="Unassembled WGS sequence"/>
</dbReference>
<reference evidence="1 2" key="1">
    <citation type="journal article" date="2019" name="Genome Biol. Evol.">
        <title>Day and night: Metabolic profiles and evolutionary relationships of six axenic non-marine cyanobacteria.</title>
        <authorList>
            <person name="Will S.E."/>
            <person name="Henke P."/>
            <person name="Boedeker C."/>
            <person name="Huang S."/>
            <person name="Brinkmann H."/>
            <person name="Rohde M."/>
            <person name="Jarek M."/>
            <person name="Friedl T."/>
            <person name="Seufert S."/>
            <person name="Schumacher M."/>
            <person name="Overmann J."/>
            <person name="Neumann-Schaal M."/>
            <person name="Petersen J."/>
        </authorList>
    </citation>
    <scope>NUCLEOTIDE SEQUENCE [LARGE SCALE GENOMIC DNA]</scope>
    <source>
        <strain evidence="1 2">PCC 6912</strain>
    </source>
</reference>
<dbReference type="RefSeq" id="WP_016872529.1">
    <property type="nucleotide sequence ID" value="NZ_AJLN01000084.1"/>
</dbReference>
<name>A0A3S0Y4F5_CHLFR</name>
<dbReference type="OrthoDB" id="460303at2"/>
<evidence type="ECO:0000313" key="1">
    <source>
        <dbReference type="EMBL" id="RUR85030.1"/>
    </source>
</evidence>
<evidence type="ECO:0000313" key="2">
    <source>
        <dbReference type="Proteomes" id="UP000268857"/>
    </source>
</evidence>
<sequence>MPEKNLETQSSHKKLRIVTNVLKAALKVWLRSQVSQISELEVEIKASDRQILSGSIPLVSISASHAVYKGLHVRQIQLIAQNIRVNIGSVLKGQPLRLLETVPVSGEITLEEDDLNASVASTLLVSGLNELLDKLLPEQRSQSKSIIWQKIILGNGYFILYFSPVPENNNTPSEMCVHLKLLSKHELQVTQFLPDNNTEVRVENENEHYIDLGSEVDIQELQLIPGKVVCRGRVNVKP</sequence>
<dbReference type="Pfam" id="PF11209">
    <property type="entry name" value="LmeA"/>
    <property type="match status" value="1"/>
</dbReference>
<gene>
    <name evidence="1" type="ORF">PCC6912_11460</name>
</gene>
<accession>A0A3S0Y4F5</accession>
<proteinExistence type="predicted"/>
<organism evidence="1 2">
    <name type="scientific">Chlorogloeopsis fritschii PCC 6912</name>
    <dbReference type="NCBI Taxonomy" id="211165"/>
    <lineage>
        <taxon>Bacteria</taxon>
        <taxon>Bacillati</taxon>
        <taxon>Cyanobacteriota</taxon>
        <taxon>Cyanophyceae</taxon>
        <taxon>Nostocales</taxon>
        <taxon>Chlorogloeopsidaceae</taxon>
        <taxon>Chlorogloeopsis</taxon>
    </lineage>
</organism>
<comment type="caution">
    <text evidence="1">The sequence shown here is derived from an EMBL/GenBank/DDBJ whole genome shotgun (WGS) entry which is preliminary data.</text>
</comment>
<keyword evidence="2" id="KW-1185">Reference proteome</keyword>
<dbReference type="InterPro" id="IPR021373">
    <property type="entry name" value="DUF2993"/>
</dbReference>